<dbReference type="Gene3D" id="3.80.10.10">
    <property type="entry name" value="Ribonuclease Inhibitor"/>
    <property type="match status" value="1"/>
</dbReference>
<organism evidence="2 3">
    <name type="scientific">Mycena maculata</name>
    <dbReference type="NCBI Taxonomy" id="230809"/>
    <lineage>
        <taxon>Eukaryota</taxon>
        <taxon>Fungi</taxon>
        <taxon>Dikarya</taxon>
        <taxon>Basidiomycota</taxon>
        <taxon>Agaricomycotina</taxon>
        <taxon>Agaricomycetes</taxon>
        <taxon>Agaricomycetidae</taxon>
        <taxon>Agaricales</taxon>
        <taxon>Marasmiineae</taxon>
        <taxon>Mycenaceae</taxon>
        <taxon>Mycena</taxon>
    </lineage>
</organism>
<comment type="caution">
    <text evidence="2">The sequence shown here is derived from an EMBL/GenBank/DDBJ whole genome shotgun (WGS) entry which is preliminary data.</text>
</comment>
<protein>
    <recommendedName>
        <fullName evidence="4">F-box domain-containing protein</fullName>
    </recommendedName>
</protein>
<dbReference type="InterPro" id="IPR032675">
    <property type="entry name" value="LRR_dom_sf"/>
</dbReference>
<keyword evidence="1" id="KW-0175">Coiled coil</keyword>
<evidence type="ECO:0000313" key="3">
    <source>
        <dbReference type="Proteomes" id="UP001215280"/>
    </source>
</evidence>
<proteinExistence type="predicted"/>
<feature type="coiled-coil region" evidence="1">
    <location>
        <begin position="10"/>
        <end position="37"/>
    </location>
</feature>
<sequence length="423" mass="47238">MSAGQFRDRIHALSVDIERQKEVLKQLETDKTLAQRQLNAILDPMARLPLEISSEIFVQCLPPVPEPGITLIPMLLLNVCNSWSHIALSTPALWASIHVQFPRPEGFDNGLENWLQRAGSHPLSISLHGSFDGDVAAVVREHAERLKSLEIFHGHQGEYIIDDPLRGVGPGPFPSLTSLTIGTFIHQDGDDVDYAFFDPNSIFGIFNLAPNLAECTLADVFPASEPALNPRAQLALPNLRRLRFRRRPANLESDDEILRYLTLPGLQTLFLLMSDVRGDDLISFLKRSLPPLRDLTLRCHDSDFSLLEQCLRLLPTLTHLELYGPGVHLVQGLFTVLADSPSSLLPHLQSLSIPNCWDHIPQSTWVELRRALSVRRTHFACVEITIRYTSSGPNAENCAAFRHLVDEGMKISIGDGEHNLIPI</sequence>
<evidence type="ECO:0008006" key="4">
    <source>
        <dbReference type="Google" id="ProtNLM"/>
    </source>
</evidence>
<name>A0AAD7J8F9_9AGAR</name>
<dbReference type="Proteomes" id="UP001215280">
    <property type="component" value="Unassembled WGS sequence"/>
</dbReference>
<dbReference type="AlphaFoldDB" id="A0AAD7J8F9"/>
<evidence type="ECO:0000256" key="1">
    <source>
        <dbReference type="SAM" id="Coils"/>
    </source>
</evidence>
<accession>A0AAD7J8F9</accession>
<dbReference type="EMBL" id="JARJLG010000057">
    <property type="protein sequence ID" value="KAJ7757804.1"/>
    <property type="molecule type" value="Genomic_DNA"/>
</dbReference>
<reference evidence="2" key="1">
    <citation type="submission" date="2023-03" db="EMBL/GenBank/DDBJ databases">
        <title>Massive genome expansion in bonnet fungi (Mycena s.s.) driven by repeated elements and novel gene families across ecological guilds.</title>
        <authorList>
            <consortium name="Lawrence Berkeley National Laboratory"/>
            <person name="Harder C.B."/>
            <person name="Miyauchi S."/>
            <person name="Viragh M."/>
            <person name="Kuo A."/>
            <person name="Thoen E."/>
            <person name="Andreopoulos B."/>
            <person name="Lu D."/>
            <person name="Skrede I."/>
            <person name="Drula E."/>
            <person name="Henrissat B."/>
            <person name="Morin E."/>
            <person name="Kohler A."/>
            <person name="Barry K."/>
            <person name="LaButti K."/>
            <person name="Morin E."/>
            <person name="Salamov A."/>
            <person name="Lipzen A."/>
            <person name="Mereny Z."/>
            <person name="Hegedus B."/>
            <person name="Baldrian P."/>
            <person name="Stursova M."/>
            <person name="Weitz H."/>
            <person name="Taylor A."/>
            <person name="Grigoriev I.V."/>
            <person name="Nagy L.G."/>
            <person name="Martin F."/>
            <person name="Kauserud H."/>
        </authorList>
    </citation>
    <scope>NUCLEOTIDE SEQUENCE</scope>
    <source>
        <strain evidence="2">CBHHK188m</strain>
    </source>
</reference>
<evidence type="ECO:0000313" key="2">
    <source>
        <dbReference type="EMBL" id="KAJ7757804.1"/>
    </source>
</evidence>
<gene>
    <name evidence="2" type="ORF">DFH07DRAFT_459627</name>
</gene>
<dbReference type="SUPFAM" id="SSF52047">
    <property type="entry name" value="RNI-like"/>
    <property type="match status" value="1"/>
</dbReference>
<keyword evidence="3" id="KW-1185">Reference proteome</keyword>